<accession>A0AAU9RV98</accession>
<dbReference type="EMBL" id="OU466858">
    <property type="protein sequence ID" value="CAH2047769.1"/>
    <property type="molecule type" value="Genomic_DNA"/>
</dbReference>
<protein>
    <recommendedName>
        <fullName evidence="1">D-alanine--D-alanine ligase C-terminal domain-containing protein</fullName>
    </recommendedName>
</protein>
<reference evidence="2 3" key="1">
    <citation type="submission" date="2022-03" db="EMBL/GenBank/DDBJ databases">
        <authorList>
            <person name="Nunn A."/>
            <person name="Chopra R."/>
            <person name="Nunn A."/>
            <person name="Contreras Garrido A."/>
        </authorList>
    </citation>
    <scope>NUCLEOTIDE SEQUENCE [LARGE SCALE GENOMIC DNA]</scope>
</reference>
<organism evidence="2 3">
    <name type="scientific">Thlaspi arvense</name>
    <name type="common">Field penny-cress</name>
    <dbReference type="NCBI Taxonomy" id="13288"/>
    <lineage>
        <taxon>Eukaryota</taxon>
        <taxon>Viridiplantae</taxon>
        <taxon>Streptophyta</taxon>
        <taxon>Embryophyta</taxon>
        <taxon>Tracheophyta</taxon>
        <taxon>Spermatophyta</taxon>
        <taxon>Magnoliopsida</taxon>
        <taxon>eudicotyledons</taxon>
        <taxon>Gunneridae</taxon>
        <taxon>Pentapetalae</taxon>
        <taxon>rosids</taxon>
        <taxon>malvids</taxon>
        <taxon>Brassicales</taxon>
        <taxon>Brassicaceae</taxon>
        <taxon>Thlaspideae</taxon>
        <taxon>Thlaspi</taxon>
    </lineage>
</organism>
<dbReference type="GO" id="GO:0008716">
    <property type="term" value="F:D-alanine-D-alanine ligase activity"/>
    <property type="evidence" value="ECO:0007669"/>
    <property type="project" value="InterPro"/>
</dbReference>
<dbReference type="InterPro" id="IPR011095">
    <property type="entry name" value="Dala_Dala_lig_C"/>
</dbReference>
<dbReference type="AlphaFoldDB" id="A0AAU9RV98"/>
<evidence type="ECO:0000259" key="1">
    <source>
        <dbReference type="Pfam" id="PF07478"/>
    </source>
</evidence>
<dbReference type="GO" id="GO:0005524">
    <property type="term" value="F:ATP binding"/>
    <property type="evidence" value="ECO:0007669"/>
    <property type="project" value="InterPro"/>
</dbReference>
<dbReference type="SUPFAM" id="SSF56059">
    <property type="entry name" value="Glutathione synthetase ATP-binding domain-like"/>
    <property type="match status" value="1"/>
</dbReference>
<dbReference type="InterPro" id="IPR013815">
    <property type="entry name" value="ATP_grasp_subdomain_1"/>
</dbReference>
<name>A0AAU9RV98_THLAR</name>
<dbReference type="GO" id="GO:0009507">
    <property type="term" value="C:chloroplast"/>
    <property type="evidence" value="ECO:0007669"/>
    <property type="project" value="TreeGrafter"/>
</dbReference>
<sequence length="69" mass="7393">MGKVVVKPANAGSSIGVKVAFGVKDSFTKAIKLIQEGIDDRVVVEVFIENAYEFTAIVLDVGSSDCFLR</sequence>
<dbReference type="Proteomes" id="UP000836841">
    <property type="component" value="Chromosome 2"/>
</dbReference>
<dbReference type="Gene3D" id="3.30.1490.20">
    <property type="entry name" value="ATP-grasp fold, A domain"/>
    <property type="match status" value="1"/>
</dbReference>
<dbReference type="PANTHER" id="PTHR23132">
    <property type="entry name" value="D-ALANINE--D-ALANINE LIGASE"/>
    <property type="match status" value="1"/>
</dbReference>
<evidence type="ECO:0000313" key="2">
    <source>
        <dbReference type="EMBL" id="CAH2047769.1"/>
    </source>
</evidence>
<proteinExistence type="predicted"/>
<keyword evidence="3" id="KW-1185">Reference proteome</keyword>
<gene>
    <name evidence="2" type="ORF">TAV2_LOCUS7176</name>
</gene>
<dbReference type="Pfam" id="PF07478">
    <property type="entry name" value="Dala_Dala_lig_C"/>
    <property type="match status" value="1"/>
</dbReference>
<evidence type="ECO:0000313" key="3">
    <source>
        <dbReference type="Proteomes" id="UP000836841"/>
    </source>
</evidence>
<dbReference type="PANTHER" id="PTHR23132:SF0">
    <property type="entry name" value="D-ALANINE-D-ALANINE LIGASE FAMILY"/>
    <property type="match status" value="1"/>
</dbReference>
<feature type="domain" description="D-alanine--D-alanine ligase C-terminal" evidence="1">
    <location>
        <begin position="4"/>
        <end position="63"/>
    </location>
</feature>